<comment type="caution">
    <text evidence="2">The sequence shown here is derived from an EMBL/GenBank/DDBJ whole genome shotgun (WGS) entry which is preliminary data.</text>
</comment>
<gene>
    <name evidence="2" type="ORF">VNO80_16010</name>
</gene>
<dbReference type="EMBL" id="JAYMYR010000006">
    <property type="protein sequence ID" value="KAK7356735.1"/>
    <property type="molecule type" value="Genomic_DNA"/>
</dbReference>
<keyword evidence="3" id="KW-1185">Reference proteome</keyword>
<dbReference type="Proteomes" id="UP001374584">
    <property type="component" value="Unassembled WGS sequence"/>
</dbReference>
<feature type="region of interest" description="Disordered" evidence="1">
    <location>
        <begin position="1"/>
        <end position="45"/>
    </location>
</feature>
<accession>A0AAN9QZQ4</accession>
<evidence type="ECO:0000313" key="2">
    <source>
        <dbReference type="EMBL" id="KAK7356735.1"/>
    </source>
</evidence>
<evidence type="ECO:0000256" key="1">
    <source>
        <dbReference type="SAM" id="MobiDB-lite"/>
    </source>
</evidence>
<organism evidence="2 3">
    <name type="scientific">Phaseolus coccineus</name>
    <name type="common">Scarlet runner bean</name>
    <name type="synonym">Phaseolus multiflorus</name>
    <dbReference type="NCBI Taxonomy" id="3886"/>
    <lineage>
        <taxon>Eukaryota</taxon>
        <taxon>Viridiplantae</taxon>
        <taxon>Streptophyta</taxon>
        <taxon>Embryophyta</taxon>
        <taxon>Tracheophyta</taxon>
        <taxon>Spermatophyta</taxon>
        <taxon>Magnoliopsida</taxon>
        <taxon>eudicotyledons</taxon>
        <taxon>Gunneridae</taxon>
        <taxon>Pentapetalae</taxon>
        <taxon>rosids</taxon>
        <taxon>fabids</taxon>
        <taxon>Fabales</taxon>
        <taxon>Fabaceae</taxon>
        <taxon>Papilionoideae</taxon>
        <taxon>50 kb inversion clade</taxon>
        <taxon>NPAAA clade</taxon>
        <taxon>indigoferoid/millettioid clade</taxon>
        <taxon>Phaseoleae</taxon>
        <taxon>Phaseolus</taxon>
    </lineage>
</organism>
<reference evidence="2 3" key="1">
    <citation type="submission" date="2024-01" db="EMBL/GenBank/DDBJ databases">
        <title>The genomes of 5 underutilized Papilionoideae crops provide insights into root nodulation and disease resistanc.</title>
        <authorList>
            <person name="Jiang F."/>
        </authorList>
    </citation>
    <scope>NUCLEOTIDE SEQUENCE [LARGE SCALE GENOMIC DNA]</scope>
    <source>
        <strain evidence="2">JINMINGXINNONG_FW02</strain>
        <tissue evidence="2">Leaves</tissue>
    </source>
</reference>
<evidence type="ECO:0000313" key="3">
    <source>
        <dbReference type="Proteomes" id="UP001374584"/>
    </source>
</evidence>
<sequence length="190" mass="21483">MRTSPGQAYASLEPPRLPHTSKSKNSPKQICTPLLAKNTQPNPAGLSKIALHQDRASPRIDAPHTHSHNSPRPNGLNAAMLAQSSYMVWHLHVDPHYRKHTPQNVPLHAPNLPPALHHLEIQDRDPISKLPSPNNPYGDMEKHCSYHQNQGHAIEEYFKEKYLIEEMAKEVDKDEVGYQSEERVESLSPK</sequence>
<feature type="region of interest" description="Disordered" evidence="1">
    <location>
        <begin position="171"/>
        <end position="190"/>
    </location>
</feature>
<dbReference type="AlphaFoldDB" id="A0AAN9QZQ4"/>
<protein>
    <submittedName>
        <fullName evidence="2">Uncharacterized protein</fullName>
    </submittedName>
</protein>
<proteinExistence type="predicted"/>
<name>A0AAN9QZQ4_PHACN</name>